<dbReference type="CDD" id="cd18094">
    <property type="entry name" value="SpoU-like_TrmL"/>
    <property type="match status" value="1"/>
</dbReference>
<feature type="binding site" evidence="6">
    <location>
        <position position="120"/>
    </location>
    <ligand>
        <name>S-adenosyl-L-methionine</name>
        <dbReference type="ChEBI" id="CHEBI:59789"/>
    </ligand>
</feature>
<evidence type="ECO:0000256" key="5">
    <source>
        <dbReference type="ARBA" id="ARBA00022694"/>
    </source>
</evidence>
<evidence type="ECO:0000256" key="1">
    <source>
        <dbReference type="ARBA" id="ARBA00022490"/>
    </source>
</evidence>
<feature type="binding site" evidence="6">
    <location>
        <position position="101"/>
    </location>
    <ligand>
        <name>S-adenosyl-L-methionine</name>
        <dbReference type="ChEBI" id="CHEBI:59789"/>
    </ligand>
</feature>
<comment type="catalytic activity">
    <reaction evidence="6">
        <text>5-carboxymethylaminomethyluridine(34) in tRNA(Leu) + S-adenosyl-L-methionine = 5-carboxymethylaminomethyl-2'-O-methyluridine(34) in tRNA(Leu) + S-adenosyl-L-homocysteine + H(+)</text>
        <dbReference type="Rhea" id="RHEA:43088"/>
        <dbReference type="Rhea" id="RHEA-COMP:10333"/>
        <dbReference type="Rhea" id="RHEA-COMP:10334"/>
        <dbReference type="ChEBI" id="CHEBI:15378"/>
        <dbReference type="ChEBI" id="CHEBI:57856"/>
        <dbReference type="ChEBI" id="CHEBI:59789"/>
        <dbReference type="ChEBI" id="CHEBI:74508"/>
        <dbReference type="ChEBI" id="CHEBI:74511"/>
        <dbReference type="EC" id="2.1.1.207"/>
    </reaction>
</comment>
<name>A0ABM7XGB5_THEBO</name>
<evidence type="ECO:0000313" key="9">
    <source>
        <dbReference type="Proteomes" id="UP000831120"/>
    </source>
</evidence>
<dbReference type="InterPro" id="IPR029028">
    <property type="entry name" value="Alpha/beta_knot_MTases"/>
</dbReference>
<evidence type="ECO:0000313" key="8">
    <source>
        <dbReference type="EMBL" id="BDG15324.1"/>
    </source>
</evidence>
<dbReference type="PANTHER" id="PTHR42971:SF1">
    <property type="entry name" value="TRNA (CYTIDINE(34)-2'-O)-METHYLTRANSFERASE"/>
    <property type="match status" value="1"/>
</dbReference>
<dbReference type="RefSeq" id="WP_244362778.1">
    <property type="nucleotide sequence ID" value="NZ_AP025593.1"/>
</dbReference>
<feature type="domain" description="tRNA/rRNA methyltransferase SpoU type" evidence="7">
    <location>
        <begin position="2"/>
        <end position="140"/>
    </location>
</feature>
<feature type="binding site" evidence="6">
    <location>
        <position position="128"/>
    </location>
    <ligand>
        <name>S-adenosyl-L-methionine</name>
        <dbReference type="ChEBI" id="CHEBI:59789"/>
    </ligand>
</feature>
<keyword evidence="3 6" id="KW-0808">Transferase</keyword>
<dbReference type="Proteomes" id="UP000831120">
    <property type="component" value="Chromosome"/>
</dbReference>
<dbReference type="InterPro" id="IPR029026">
    <property type="entry name" value="tRNA_m1G_MTases_N"/>
</dbReference>
<comment type="caution">
    <text evidence="6">Lacks conserved residue(s) required for the propagation of feature annotation.</text>
</comment>
<evidence type="ECO:0000256" key="3">
    <source>
        <dbReference type="ARBA" id="ARBA00022679"/>
    </source>
</evidence>
<dbReference type="EC" id="2.1.1.207" evidence="6"/>
<reference evidence="8 9" key="1">
    <citation type="journal article" date="2022" name="Microbiol. Resour. Announc.">
        <title>Complete Genome Sequences of Thermus Strains Isolated from Senami Hot Spring in Japan.</title>
        <authorList>
            <person name="Miyazaki K."/>
        </authorList>
    </citation>
    <scope>NUCLEOTIDE SEQUENCE [LARGE SCALE GENOMIC DNA]</scope>
    <source>
        <strain evidence="8 9">SNM4-1</strain>
    </source>
</reference>
<evidence type="ECO:0000256" key="2">
    <source>
        <dbReference type="ARBA" id="ARBA00022603"/>
    </source>
</evidence>
<dbReference type="InterPro" id="IPR016914">
    <property type="entry name" value="TrmL"/>
</dbReference>
<gene>
    <name evidence="8" type="ORF">TbrSNM41_00580</name>
</gene>
<comment type="catalytic activity">
    <reaction evidence="6">
        <text>cytidine(34) in tRNA + S-adenosyl-L-methionine = 2'-O-methylcytidine(34) in tRNA + S-adenosyl-L-homocysteine + H(+)</text>
        <dbReference type="Rhea" id="RHEA:43084"/>
        <dbReference type="Rhea" id="RHEA-COMP:10331"/>
        <dbReference type="Rhea" id="RHEA-COMP:10332"/>
        <dbReference type="ChEBI" id="CHEBI:15378"/>
        <dbReference type="ChEBI" id="CHEBI:57856"/>
        <dbReference type="ChEBI" id="CHEBI:59789"/>
        <dbReference type="ChEBI" id="CHEBI:74495"/>
        <dbReference type="ChEBI" id="CHEBI:82748"/>
        <dbReference type="EC" id="2.1.1.207"/>
    </reaction>
</comment>
<organism evidence="8 9">
    <name type="scientific">Thermus brockianus</name>
    <dbReference type="NCBI Taxonomy" id="56956"/>
    <lineage>
        <taxon>Bacteria</taxon>
        <taxon>Thermotogati</taxon>
        <taxon>Deinococcota</taxon>
        <taxon>Deinococci</taxon>
        <taxon>Thermales</taxon>
        <taxon>Thermaceae</taxon>
        <taxon>Thermus</taxon>
    </lineage>
</organism>
<comment type="similarity">
    <text evidence="6">Belongs to the class IV-like SAM-binding methyltransferase superfamily. RNA methyltransferase TrmH family. TrmL subfamily.</text>
</comment>
<dbReference type="InterPro" id="IPR001537">
    <property type="entry name" value="SpoU_MeTrfase"/>
</dbReference>
<protein>
    <recommendedName>
        <fullName evidence="6">Putative tRNA (cytidine(34)-2'-O)-methyltransferase</fullName>
        <ecNumber evidence="6">2.1.1.207</ecNumber>
    </recommendedName>
    <alternativeName>
        <fullName evidence="6">tRNA (cytidine/uridine-2'-O-)-methyltransferase</fullName>
    </alternativeName>
</protein>
<keyword evidence="1 6" id="KW-0963">Cytoplasm</keyword>
<keyword evidence="4 6" id="KW-0949">S-adenosyl-L-methionine</keyword>
<evidence type="ECO:0000256" key="6">
    <source>
        <dbReference type="HAMAP-Rule" id="MF_01885"/>
    </source>
</evidence>
<dbReference type="PANTHER" id="PTHR42971">
    <property type="entry name" value="TRNA (CYTIDINE(34)-2'-O)-METHYLTRANSFERASE"/>
    <property type="match status" value="1"/>
</dbReference>
<dbReference type="SUPFAM" id="SSF75217">
    <property type="entry name" value="alpha/beta knot"/>
    <property type="match status" value="1"/>
</dbReference>
<keyword evidence="5 6" id="KW-0819">tRNA processing</keyword>
<evidence type="ECO:0000259" key="7">
    <source>
        <dbReference type="Pfam" id="PF00588"/>
    </source>
</evidence>
<accession>A0ABM7XGB5</accession>
<proteinExistence type="inferred from homology"/>
<comment type="subcellular location">
    <subcellularLocation>
        <location evidence="6">Cytoplasm</location>
    </subcellularLocation>
</comment>
<comment type="function">
    <text evidence="6">Could methylate the ribose at the nucleotide 34 wobble position in tRNA.</text>
</comment>
<keyword evidence="9" id="KW-1185">Reference proteome</keyword>
<dbReference type="Pfam" id="PF00588">
    <property type="entry name" value="SpoU_methylase"/>
    <property type="match status" value="1"/>
</dbReference>
<dbReference type="PIRSF" id="PIRSF029256">
    <property type="entry name" value="SpoU_TrmH_prd"/>
    <property type="match status" value="1"/>
</dbReference>
<keyword evidence="2 6" id="KW-0489">Methyltransferase</keyword>
<dbReference type="HAMAP" id="MF_01885">
    <property type="entry name" value="tRNA_methyltr_TrmL"/>
    <property type="match status" value="1"/>
</dbReference>
<dbReference type="EMBL" id="AP025593">
    <property type="protein sequence ID" value="BDG15324.1"/>
    <property type="molecule type" value="Genomic_DNA"/>
</dbReference>
<evidence type="ECO:0000256" key="4">
    <source>
        <dbReference type="ARBA" id="ARBA00022691"/>
    </source>
</evidence>
<sequence>MVHLVLYQPEIPQNVGNIARTAAALGWPLHLIRPLGFLLSSSKLRRAGLDYWPYVDLRVHEDWAAFLASLPPSARVWAFSARAETSLYQARFQEGDYLLFGPETRGLPEVVLAQFPSLQIAMPGPVRSLNLAVAVGVAAYEAYRQLRIREGAPPERPGS</sequence>
<dbReference type="Gene3D" id="3.40.1280.10">
    <property type="match status" value="1"/>
</dbReference>